<dbReference type="STRING" id="435.A0U92_09545"/>
<feature type="region of interest" description="Disordered" evidence="5">
    <location>
        <begin position="1"/>
        <end position="22"/>
    </location>
</feature>
<evidence type="ECO:0000256" key="2">
    <source>
        <dbReference type="ARBA" id="ARBA00022692"/>
    </source>
</evidence>
<organism evidence="8 9">
    <name type="scientific">Acetobacter aceti</name>
    <dbReference type="NCBI Taxonomy" id="435"/>
    <lineage>
        <taxon>Bacteria</taxon>
        <taxon>Pseudomonadati</taxon>
        <taxon>Pseudomonadota</taxon>
        <taxon>Alphaproteobacteria</taxon>
        <taxon>Acetobacterales</taxon>
        <taxon>Acetobacteraceae</taxon>
        <taxon>Acetobacter</taxon>
        <taxon>Acetobacter subgen. Acetobacter</taxon>
    </lineage>
</organism>
<dbReference type="PANTHER" id="PTHR36985:SF1">
    <property type="entry name" value="TRANSLOCATION AND ASSEMBLY MODULE SUBUNIT TAMB"/>
    <property type="match status" value="1"/>
</dbReference>
<dbReference type="InterPro" id="IPR007452">
    <property type="entry name" value="TamB_C"/>
</dbReference>
<keyword evidence="4 6" id="KW-0472">Membrane</keyword>
<evidence type="ECO:0000256" key="3">
    <source>
        <dbReference type="ARBA" id="ARBA00022989"/>
    </source>
</evidence>
<feature type="transmembrane region" description="Helical" evidence="6">
    <location>
        <begin position="27"/>
        <end position="53"/>
    </location>
</feature>
<evidence type="ECO:0000259" key="7">
    <source>
        <dbReference type="Pfam" id="PF04357"/>
    </source>
</evidence>
<evidence type="ECO:0000256" key="5">
    <source>
        <dbReference type="SAM" id="MobiDB-lite"/>
    </source>
</evidence>
<proteinExistence type="predicted"/>
<dbReference type="KEGG" id="aace:A0U92_09545"/>
<sequence>MSAKTPDTPPENPSMPSGRRRSLGRRIARGGGIAAASVAGLAVLVVGVVLVGANIDPGRRFIEREATSLTGNTVVVTGLHGRFPDALKITRIELRDTKGIWLTIDNLRLDWSPLRMVGRTLHVDTLSFDRLALPRLPVSDSSTATAASSGPTRTGLGIDIRTVDAKRIEIGAPIAGVAAAFSLQGHAAAPELDALINGLSFKDLPEADILVDLKRLDAEGAVKVAAKTEPHSLALDLTAHDGKDGIVAGLSRMPEITPVSLTLHLAGPTEAAALDFGAQAGSITSTVKGKLNLIASKADVAAVLNAPTMSLSDNIGWQSIALAAKLSGPYTAPSGAGTLTVKQLAAGGAQVGSLDASFDGIGQGEFLDQLHLHAVASGVRIPGGSPTLLASAPLQLDATYAPSTPAAQVALALTHPLLQLNAQSDTKPAIKGNATLNLPDLAPLAAAGGQKLEGHADLAASFALPEASGDTTTVALTGNIAALKGLEQAVGLIGPTGRLAAHAILTKKDDGQAIHLDTFTLDGRTLHLTANATAHTKNSKTTLDAAQTSLSLTDLSAAAKMLRGAAELDLDASGPTDDLSAKAHLASDFGTATMPRGPITLDLVADHLPTAPTAHLTAGGTLDKAPLNVDLAAAQDKDGDRTLKITRLDWNSVHGDGALELPAKRKIPLGTFDLKVARLADLKNLIGQPVSGTLAASLKSTAATDSSPLKAAINVTGDVAMMPYRIGALKLTGFVNDPEGSPSADLSLQLDRVAAPSIAGGLRATVKGPQNAIAVDANGRFSELYGAPAALELAAVADIPDQSVRVSRLTANARGESLKLEAPVKVSYGKTLGVDRLRATVAPPGVAPASIDIAGTAKPALNLTGTIRNVTPALAKPFAPDLRATGTLSADARVTGTLAAPRGTVRLDGHGLRMMSGDAASLPPAEIAATADLAGATARLNAHAGAGPKVSLSADGTVPTSRTGPINLHTRGNLDLSLANAMLGASGRQALGQVNFDMTVGGTAARPAARGSLTLHKGDIQDFSQGLHLSDIEATVLAENERLVIQSFTARAGKGTMALNGTVGVFTPGMPVDLHLTASKAQPVASDLLTALMDADITVRGQADTRIDVVGGIRLPHVEINIPNSMPSSVATLNVIRPGDKPAETGKKATERVIGLDLKLISPGEFFVRGHGLDAEMAGLLSVKGTASQPVVEGGFNMKRGLFSLGGITLNFTKGRVGFDGTGVSHKLDPTLEFVAERNVSGQTAMLKVGGYASDPKITFESIPSLPQDQVLAMLLFGTDSHSLSTTQMAELGAALATIAGGSSFDPLGTVRKTLGLDRLALGGGSGVGNGGASVEAGKYVMKGVYVGAKQATSGSGTQAQVQVDLTRHLKLNTTVGTGGNVTGFTTPENDPGSSVGLLWQYRY</sequence>
<gene>
    <name evidence="8" type="ORF">A0U92_09545</name>
</gene>
<reference evidence="8 9" key="1">
    <citation type="submission" date="2016-03" db="EMBL/GenBank/DDBJ databases">
        <title>Acetic acid bacteria sequencing.</title>
        <authorList>
            <person name="Brandt J."/>
            <person name="Jakob F."/>
            <person name="Vogel R.F."/>
        </authorList>
    </citation>
    <scope>NUCLEOTIDE SEQUENCE [LARGE SCALE GENOMIC DNA]</scope>
    <source>
        <strain evidence="8 9">TMW2.1153</strain>
    </source>
</reference>
<dbReference type="RefSeq" id="WP_077813023.1">
    <property type="nucleotide sequence ID" value="NZ_CP014692.1"/>
</dbReference>
<feature type="domain" description="Translocation and assembly module TamB C-terminal" evidence="7">
    <location>
        <begin position="1047"/>
        <end position="1404"/>
    </location>
</feature>
<keyword evidence="2 6" id="KW-0812">Transmembrane</keyword>
<dbReference type="Proteomes" id="UP000188937">
    <property type="component" value="Chromosome"/>
</dbReference>
<dbReference type="PANTHER" id="PTHR36985">
    <property type="entry name" value="TRANSLOCATION AND ASSEMBLY MODULE SUBUNIT TAMB"/>
    <property type="match status" value="1"/>
</dbReference>
<dbReference type="Pfam" id="PF04357">
    <property type="entry name" value="TamB"/>
    <property type="match status" value="1"/>
</dbReference>
<evidence type="ECO:0000313" key="9">
    <source>
        <dbReference type="Proteomes" id="UP000188937"/>
    </source>
</evidence>
<dbReference type="EMBL" id="CP014692">
    <property type="protein sequence ID" value="AQS84981.1"/>
    <property type="molecule type" value="Genomic_DNA"/>
</dbReference>
<dbReference type="OrthoDB" id="7784409at2"/>
<comment type="subcellular location">
    <subcellularLocation>
        <location evidence="1">Membrane</location>
        <topology evidence="1">Single-pass membrane protein</topology>
    </subcellularLocation>
</comment>
<keyword evidence="3 6" id="KW-1133">Transmembrane helix</keyword>
<evidence type="ECO:0000256" key="1">
    <source>
        <dbReference type="ARBA" id="ARBA00004167"/>
    </source>
</evidence>
<evidence type="ECO:0000256" key="4">
    <source>
        <dbReference type="ARBA" id="ARBA00023136"/>
    </source>
</evidence>
<dbReference type="GO" id="GO:0009306">
    <property type="term" value="P:protein secretion"/>
    <property type="evidence" value="ECO:0007669"/>
    <property type="project" value="InterPro"/>
</dbReference>
<protein>
    <recommendedName>
        <fullName evidence="7">Translocation and assembly module TamB C-terminal domain-containing protein</fullName>
    </recommendedName>
</protein>
<dbReference type="eggNOG" id="COG2911">
    <property type="taxonomic scope" value="Bacteria"/>
</dbReference>
<dbReference type="GO" id="GO:0005886">
    <property type="term" value="C:plasma membrane"/>
    <property type="evidence" value="ECO:0007669"/>
    <property type="project" value="InterPro"/>
</dbReference>
<keyword evidence="9" id="KW-1185">Reference proteome</keyword>
<evidence type="ECO:0000313" key="8">
    <source>
        <dbReference type="EMBL" id="AQS84981.1"/>
    </source>
</evidence>
<accession>A0A1U9KGQ4</accession>
<name>A0A1U9KGQ4_ACEAC</name>
<evidence type="ECO:0000256" key="6">
    <source>
        <dbReference type="SAM" id="Phobius"/>
    </source>
</evidence>